<dbReference type="InterPro" id="IPR056823">
    <property type="entry name" value="TEN-like_YD-shell"/>
</dbReference>
<dbReference type="InterPro" id="IPR050708">
    <property type="entry name" value="T6SS_VgrG/RHS"/>
</dbReference>
<dbReference type="NCBIfam" id="TIGR03696">
    <property type="entry name" value="Rhs_assc_core"/>
    <property type="match status" value="1"/>
</dbReference>
<organism evidence="5 6">
    <name type="scientific">Candidatus Staskawiczbacteria bacterium RIFCSPLOWO2_01_FULL_38_12b</name>
    <dbReference type="NCBI Taxonomy" id="1802214"/>
    <lineage>
        <taxon>Bacteria</taxon>
        <taxon>Candidatus Staskawicziibacteriota</taxon>
    </lineage>
</organism>
<sequence length="476" mass="52016">MSDYAYDSLYRITSATITGNNDATKNYTENYTYDPIGNILTKTLNGVNTNYTYAGNTGASFANPHAVTQIGDQTFSYDQNGNLISDGTSTYAFNPKNQLIKVTKGTTVINYTYDSIGQRISKSQGASFTLYPNKSYNVDSMGKTTVSIFAPWGMVANIETLPDSVPKVYTFATDHLQSVQVTTDSSGVPVEIQDYGTFGGAGLNDRSSTFDSQRKYIGEQYDTDTELNYLNARYYNSVTGKFISQDPVFLGDPNQQNLQDPQSLNSYSYANNNPIRLSDPTGKFGEDTAMQLEQSGFMPLVIAGSAVMAVNAVVTTGYIAYQNRDSIIQFAHSSEKAFNQGVQKIQNSFNSENNGDNKNAPMWKKIGSAVISIAALGYETYNFFKEKNDDIKNSGMQLPKIDPSQSSGPTIKSPPVPTINSASTPLTIGQSSNPTPSFSYSSSQIPILQQQIPILRQINSLQGQLNQLKSSSNKNK</sequence>
<reference evidence="5 6" key="1">
    <citation type="journal article" date="2016" name="Nat. Commun.">
        <title>Thousands of microbial genomes shed light on interconnected biogeochemical processes in an aquifer system.</title>
        <authorList>
            <person name="Anantharaman K."/>
            <person name="Brown C.T."/>
            <person name="Hug L.A."/>
            <person name="Sharon I."/>
            <person name="Castelle C.J."/>
            <person name="Probst A.J."/>
            <person name="Thomas B.C."/>
            <person name="Singh A."/>
            <person name="Wilkins M.J."/>
            <person name="Karaoz U."/>
            <person name="Brodie E.L."/>
            <person name="Williams K.H."/>
            <person name="Hubbard S.S."/>
            <person name="Banfield J.F."/>
        </authorList>
    </citation>
    <scope>NUCLEOTIDE SEQUENCE [LARGE SCALE GENOMIC DNA]</scope>
</reference>
<comment type="caution">
    <text evidence="5">The sequence shown here is derived from an EMBL/GenBank/DDBJ whole genome shotgun (WGS) entry which is preliminary data.</text>
</comment>
<dbReference type="EMBL" id="MHPA01000011">
    <property type="protein sequence ID" value="OGZ73493.1"/>
    <property type="molecule type" value="Genomic_DNA"/>
</dbReference>
<keyword evidence="3" id="KW-1133">Transmembrane helix</keyword>
<evidence type="ECO:0000256" key="1">
    <source>
        <dbReference type="ARBA" id="ARBA00022737"/>
    </source>
</evidence>
<feature type="transmembrane region" description="Helical" evidence="3">
    <location>
        <begin position="297"/>
        <end position="321"/>
    </location>
</feature>
<evidence type="ECO:0000313" key="5">
    <source>
        <dbReference type="EMBL" id="OGZ73493.1"/>
    </source>
</evidence>
<feature type="region of interest" description="Disordered" evidence="2">
    <location>
        <begin position="253"/>
        <end position="272"/>
    </location>
</feature>
<dbReference type="Pfam" id="PF25023">
    <property type="entry name" value="TEN_YD-shell"/>
    <property type="match status" value="2"/>
</dbReference>
<dbReference type="STRING" id="1802214.A2908_02185"/>
<dbReference type="Proteomes" id="UP000176774">
    <property type="component" value="Unassembled WGS sequence"/>
</dbReference>
<name>A0A1G2IFJ0_9BACT</name>
<keyword evidence="3" id="KW-0812">Transmembrane</keyword>
<evidence type="ECO:0000259" key="4">
    <source>
        <dbReference type="Pfam" id="PF25023"/>
    </source>
</evidence>
<evidence type="ECO:0000256" key="2">
    <source>
        <dbReference type="SAM" id="MobiDB-lite"/>
    </source>
</evidence>
<dbReference type="Gene3D" id="2.180.10.10">
    <property type="entry name" value="RHS repeat-associated core"/>
    <property type="match status" value="1"/>
</dbReference>
<keyword evidence="1" id="KW-0677">Repeat</keyword>
<dbReference type="AlphaFoldDB" id="A0A1G2IFJ0"/>
<dbReference type="InterPro" id="IPR022385">
    <property type="entry name" value="Rhs_assc_core"/>
</dbReference>
<evidence type="ECO:0000313" key="6">
    <source>
        <dbReference type="Proteomes" id="UP000176774"/>
    </source>
</evidence>
<accession>A0A1G2IFJ0</accession>
<feature type="domain" description="Teneurin-like YD-shell" evidence="4">
    <location>
        <begin position="167"/>
        <end position="275"/>
    </location>
</feature>
<proteinExistence type="predicted"/>
<evidence type="ECO:0000256" key="3">
    <source>
        <dbReference type="SAM" id="Phobius"/>
    </source>
</evidence>
<feature type="domain" description="Teneurin-like YD-shell" evidence="4">
    <location>
        <begin position="4"/>
        <end position="124"/>
    </location>
</feature>
<gene>
    <name evidence="5" type="ORF">A2908_02185</name>
</gene>
<keyword evidence="3" id="KW-0472">Membrane</keyword>
<dbReference type="PANTHER" id="PTHR32305">
    <property type="match status" value="1"/>
</dbReference>
<dbReference type="PANTHER" id="PTHR32305:SF15">
    <property type="entry name" value="PROTEIN RHSA-RELATED"/>
    <property type="match status" value="1"/>
</dbReference>
<protein>
    <recommendedName>
        <fullName evidence="4">Teneurin-like YD-shell domain-containing protein</fullName>
    </recommendedName>
</protein>